<dbReference type="Pfam" id="PF13456">
    <property type="entry name" value="RVT_3"/>
    <property type="match status" value="1"/>
</dbReference>
<proteinExistence type="predicted"/>
<gene>
    <name evidence="2" type="ORF">FSB_LOCUS57022</name>
</gene>
<dbReference type="GO" id="GO:0003676">
    <property type="term" value="F:nucleic acid binding"/>
    <property type="evidence" value="ECO:0007669"/>
    <property type="project" value="InterPro"/>
</dbReference>
<evidence type="ECO:0000259" key="1">
    <source>
        <dbReference type="Pfam" id="PF13456"/>
    </source>
</evidence>
<sequence length="114" mass="12255">MIVVLRAQMTIEEQEHLKGRARCILINDGLESCGNSTIPLQAEAEALAWAVFVAADLGVERVTIESDSKSCMDCIHGAAGELMVFYLTFPPYFACILCGPLHGLAGSPTKLPMS</sequence>
<evidence type="ECO:0000313" key="2">
    <source>
        <dbReference type="EMBL" id="SPD29140.1"/>
    </source>
</evidence>
<reference evidence="2" key="1">
    <citation type="submission" date="2018-02" db="EMBL/GenBank/DDBJ databases">
        <authorList>
            <person name="Cohen D.B."/>
            <person name="Kent A.D."/>
        </authorList>
    </citation>
    <scope>NUCLEOTIDE SEQUENCE</scope>
</reference>
<accession>A0A2N9IY09</accession>
<name>A0A2N9IY09_FAGSY</name>
<dbReference type="EMBL" id="OIVN01006260">
    <property type="protein sequence ID" value="SPD29140.1"/>
    <property type="molecule type" value="Genomic_DNA"/>
</dbReference>
<dbReference type="InterPro" id="IPR002156">
    <property type="entry name" value="RNaseH_domain"/>
</dbReference>
<organism evidence="2">
    <name type="scientific">Fagus sylvatica</name>
    <name type="common">Beechnut</name>
    <dbReference type="NCBI Taxonomy" id="28930"/>
    <lineage>
        <taxon>Eukaryota</taxon>
        <taxon>Viridiplantae</taxon>
        <taxon>Streptophyta</taxon>
        <taxon>Embryophyta</taxon>
        <taxon>Tracheophyta</taxon>
        <taxon>Spermatophyta</taxon>
        <taxon>Magnoliopsida</taxon>
        <taxon>eudicotyledons</taxon>
        <taxon>Gunneridae</taxon>
        <taxon>Pentapetalae</taxon>
        <taxon>rosids</taxon>
        <taxon>fabids</taxon>
        <taxon>Fagales</taxon>
        <taxon>Fagaceae</taxon>
        <taxon>Fagus</taxon>
    </lineage>
</organism>
<dbReference type="AlphaFoldDB" id="A0A2N9IY09"/>
<protein>
    <recommendedName>
        <fullName evidence="1">RNase H type-1 domain-containing protein</fullName>
    </recommendedName>
</protein>
<feature type="domain" description="RNase H type-1" evidence="1">
    <location>
        <begin position="33"/>
        <end position="77"/>
    </location>
</feature>
<dbReference type="GO" id="GO:0004523">
    <property type="term" value="F:RNA-DNA hybrid ribonuclease activity"/>
    <property type="evidence" value="ECO:0007669"/>
    <property type="project" value="InterPro"/>
</dbReference>